<comment type="caution">
    <text evidence="8">The sequence shown here is derived from an EMBL/GenBank/DDBJ whole genome shotgun (WGS) entry which is preliminary data.</text>
</comment>
<feature type="region of interest" description="Disordered" evidence="6">
    <location>
        <begin position="62"/>
        <end position="164"/>
    </location>
</feature>
<feature type="transmembrane region" description="Helical" evidence="7">
    <location>
        <begin position="246"/>
        <end position="265"/>
    </location>
</feature>
<proteinExistence type="inferred from homology"/>
<evidence type="ECO:0000256" key="4">
    <source>
        <dbReference type="ARBA" id="ARBA00022989"/>
    </source>
</evidence>
<name>A0A9P3LSS3_9FUNG</name>
<organism evidence="8 9">
    <name type="scientific">Entomortierella parvispora</name>
    <dbReference type="NCBI Taxonomy" id="205924"/>
    <lineage>
        <taxon>Eukaryota</taxon>
        <taxon>Fungi</taxon>
        <taxon>Fungi incertae sedis</taxon>
        <taxon>Mucoromycota</taxon>
        <taxon>Mortierellomycotina</taxon>
        <taxon>Mortierellomycetes</taxon>
        <taxon>Mortierellales</taxon>
        <taxon>Mortierellaceae</taxon>
        <taxon>Entomortierella</taxon>
    </lineage>
</organism>
<feature type="compositionally biased region" description="Polar residues" evidence="6">
    <location>
        <begin position="1"/>
        <end position="11"/>
    </location>
</feature>
<feature type="transmembrane region" description="Helical" evidence="7">
    <location>
        <begin position="271"/>
        <end position="294"/>
    </location>
</feature>
<keyword evidence="4 7" id="KW-1133">Transmembrane helix</keyword>
<evidence type="ECO:0000313" key="8">
    <source>
        <dbReference type="EMBL" id="GJJ69204.1"/>
    </source>
</evidence>
<dbReference type="OrthoDB" id="29023at2759"/>
<dbReference type="InterPro" id="IPR008010">
    <property type="entry name" value="Tatp1"/>
</dbReference>
<feature type="region of interest" description="Disordered" evidence="6">
    <location>
        <begin position="1"/>
        <end position="43"/>
    </location>
</feature>
<keyword evidence="5 7" id="KW-0472">Membrane</keyword>
<feature type="transmembrane region" description="Helical" evidence="7">
    <location>
        <begin position="666"/>
        <end position="684"/>
    </location>
</feature>
<feature type="transmembrane region" description="Helical" evidence="7">
    <location>
        <begin position="704"/>
        <end position="731"/>
    </location>
</feature>
<reference evidence="8" key="1">
    <citation type="submission" date="2021-11" db="EMBL/GenBank/DDBJ databases">
        <authorList>
            <person name="Herlambang A."/>
            <person name="Guo Y."/>
            <person name="Takashima Y."/>
            <person name="Nishizawa T."/>
        </authorList>
    </citation>
    <scope>NUCLEOTIDE SEQUENCE</scope>
    <source>
        <strain evidence="8">E1425</strain>
    </source>
</reference>
<evidence type="ECO:0000256" key="6">
    <source>
        <dbReference type="SAM" id="MobiDB-lite"/>
    </source>
</evidence>
<evidence type="ECO:0000256" key="5">
    <source>
        <dbReference type="ARBA" id="ARBA00023136"/>
    </source>
</evidence>
<dbReference type="AlphaFoldDB" id="A0A9P3LSS3"/>
<gene>
    <name evidence="8" type="ORF">EMPS_01550</name>
</gene>
<dbReference type="Pfam" id="PF05346">
    <property type="entry name" value="DUF747"/>
    <property type="match status" value="1"/>
</dbReference>
<sequence length="811" mass="90580">MSTQPSPSRQTGGPAKKHGKKKSRTSWKAGFNSTPSSPAQNILEGRLPVLTDISNLRSAFASDLGTSTKQIPEHTQQKDSRTECSPLKDDCPQSVENGEKPYQRINSERLQPKDRRNTHKNEFLQTLDNQLTKIRREDDRGKKYLPPDNNDAKLSSRNGSMSKAGGSIKMLEQELSELLKPPASAASVAPSSEGQAVKLDSLKLKTLLGSITSVHQPSSVSLWDYLKEELTAADFESTQELKRERVANFLSVPIAFEKMLVFGYFVCLDSFLYTFTILPARFALALVALFRYLISRTWFSKSKERVRLKSSQKCDLIKVTLVVVACTILQSVDASRTYHFIRGQNAMKLYAIFNCLEIFDRLCCSFGQDILDSLFSKSTLGSHPPKTSHTASRHARPLTFVVLAILYILAHTMVLFFQMVTLNVAVNSYSNALLTLLISNQFVEIKGSVFKKFEKENLFQLSCSDIVERFQLSVFVTIITIRNLVELSAAPPSPFSVYPQSFVPLFSSMTAVARLLTPCILVLGCETLVDWLKHAFITKFNQIRPSVYDRFVDILSRDLVVGSPARIAGRNNQQQMFVDQSPMVSRRIGLAALPLACLVICVTVQTLQMVMATLPEEMAIAPAVTVSALQFEHLANIWQVPPIEFSSGFGAAVSSLLNFALSFSKFAWTAITLNTMTLYCWTLYQAHKIGISQEFWHRLMEYGVIILVCLATYVCLVALKLLIGINLLGFAHHRFMTMESREQAERKTDRMARESSASLEEKAADAAVTSMLDGRQSGQANSDLFHAGGEKRVLQGLDTIDRYTLFKSRIP</sequence>
<comment type="similarity">
    <text evidence="2">Belongs to the TAPT1 family.</text>
</comment>
<feature type="compositionally biased region" description="Basic residues" evidence="6">
    <location>
        <begin position="15"/>
        <end position="25"/>
    </location>
</feature>
<feature type="compositionally biased region" description="Polar residues" evidence="6">
    <location>
        <begin position="123"/>
        <end position="132"/>
    </location>
</feature>
<feature type="compositionally biased region" description="Polar residues" evidence="6">
    <location>
        <begin position="31"/>
        <end position="40"/>
    </location>
</feature>
<feature type="transmembrane region" description="Helical" evidence="7">
    <location>
        <begin position="398"/>
        <end position="420"/>
    </location>
</feature>
<evidence type="ECO:0000256" key="1">
    <source>
        <dbReference type="ARBA" id="ARBA00004141"/>
    </source>
</evidence>
<evidence type="ECO:0000256" key="2">
    <source>
        <dbReference type="ARBA" id="ARBA00008803"/>
    </source>
</evidence>
<feature type="transmembrane region" description="Helical" evidence="7">
    <location>
        <begin position="588"/>
        <end position="608"/>
    </location>
</feature>
<dbReference type="PANTHER" id="PTHR13317">
    <property type="entry name" value="TRANSMEMBRANE ANTERIOR POSTERIOR TRANSFORMATION PROTEIN 1 HOMOLOG"/>
    <property type="match status" value="1"/>
</dbReference>
<protein>
    <submittedName>
        <fullName evidence="8">Transmembrane anterior posterior transformation protein 1</fullName>
    </submittedName>
</protein>
<keyword evidence="9" id="KW-1185">Reference proteome</keyword>
<feature type="compositionally biased region" description="Basic and acidic residues" evidence="6">
    <location>
        <begin position="71"/>
        <end position="122"/>
    </location>
</feature>
<feature type="transmembrane region" description="Helical" evidence="7">
    <location>
        <begin position="505"/>
        <end position="529"/>
    </location>
</feature>
<dbReference type="EMBL" id="BQFW01000002">
    <property type="protein sequence ID" value="GJJ69204.1"/>
    <property type="molecule type" value="Genomic_DNA"/>
</dbReference>
<evidence type="ECO:0000256" key="7">
    <source>
        <dbReference type="SAM" id="Phobius"/>
    </source>
</evidence>
<evidence type="ECO:0000256" key="3">
    <source>
        <dbReference type="ARBA" id="ARBA00022692"/>
    </source>
</evidence>
<feature type="compositionally biased region" description="Polar residues" evidence="6">
    <location>
        <begin position="152"/>
        <end position="161"/>
    </location>
</feature>
<keyword evidence="3 7" id="KW-0812">Transmembrane</keyword>
<dbReference type="GO" id="GO:0005789">
    <property type="term" value="C:endoplasmic reticulum membrane"/>
    <property type="evidence" value="ECO:0007669"/>
    <property type="project" value="TreeGrafter"/>
</dbReference>
<accession>A0A9P3LSS3</accession>
<dbReference type="PANTHER" id="PTHR13317:SF4">
    <property type="entry name" value="TRANSMEMBRANE ANTERIOR POSTERIOR TRANSFORMATION PROTEIN 1 HOMOLOG"/>
    <property type="match status" value="1"/>
</dbReference>
<comment type="subcellular location">
    <subcellularLocation>
        <location evidence="1">Membrane</location>
        <topology evidence="1">Multi-pass membrane protein</topology>
    </subcellularLocation>
</comment>
<evidence type="ECO:0000313" key="9">
    <source>
        <dbReference type="Proteomes" id="UP000827284"/>
    </source>
</evidence>
<dbReference type="Proteomes" id="UP000827284">
    <property type="component" value="Unassembled WGS sequence"/>
</dbReference>
<reference evidence="8" key="2">
    <citation type="journal article" date="2022" name="Microbiol. Resour. Announc.">
        <title>Whole-Genome Sequence of Entomortierella parvispora E1425, a Mucoromycotan Fungus Associated with Burkholderiaceae-Related Endosymbiotic Bacteria.</title>
        <authorList>
            <person name="Herlambang A."/>
            <person name="Guo Y."/>
            <person name="Takashima Y."/>
            <person name="Narisawa K."/>
            <person name="Ohta H."/>
            <person name="Nishizawa T."/>
        </authorList>
    </citation>
    <scope>NUCLEOTIDE SEQUENCE</scope>
    <source>
        <strain evidence="8">E1425</strain>
    </source>
</reference>